<dbReference type="Pfam" id="PF07848">
    <property type="entry name" value="PaaX"/>
    <property type="match status" value="1"/>
</dbReference>
<dbReference type="Pfam" id="PF08223">
    <property type="entry name" value="PaaX_C"/>
    <property type="match status" value="1"/>
</dbReference>
<dbReference type="InterPro" id="IPR011991">
    <property type="entry name" value="ArsR-like_HTH"/>
</dbReference>
<evidence type="ECO:0000256" key="1">
    <source>
        <dbReference type="SAM" id="MobiDB-lite"/>
    </source>
</evidence>
<dbReference type="GO" id="GO:0006351">
    <property type="term" value="P:DNA-templated transcription"/>
    <property type="evidence" value="ECO:0007669"/>
    <property type="project" value="TreeGrafter"/>
</dbReference>
<dbReference type="InterPro" id="IPR012906">
    <property type="entry name" value="PaaX-like_N"/>
</dbReference>
<proteinExistence type="predicted"/>
<dbReference type="AlphaFoldDB" id="A0A544YW96"/>
<sequence>MFLKQSAPLLYVFGRARPWHRAPAARRVRDRAAAWSPRGGRSGGRGVVVRQADGVSDHVPRGDVGAPRAQVGPNPQHLLTTLLGEYLDSDDASLPSMAVVAMLREFGISEPSARAALSRLTKRGLIAVRGSGRPPVYHLTPQAIARHRVRMDQFLSFGARPRQWTGDWVTVSFSIPQSGQAQTGQAQSGQAQSGQAQSGQAPRHAVRKALGTLGFARLYDSVWIRPGSDPGPVSQALRDILDDVDGARWSVMNTRFAEEAGPHGPAAAYDLAGLASAYEAFLARYSDLRVAVRNGEVDATRALVARTSVMDSWRKFPDIDPDLPEHLLPAPWPRQAARELMLEIHSALGSLAEARLIEVATPHWPDAASWITHFEASEVAAPDGGDGFGGGGFGGGG</sequence>
<dbReference type="SUPFAM" id="SSF46785">
    <property type="entry name" value="Winged helix' DNA-binding domain"/>
    <property type="match status" value="1"/>
</dbReference>
<feature type="domain" description="Transcriptional repressor PaaX-like C-terminal" evidence="3">
    <location>
        <begin position="269"/>
        <end position="354"/>
    </location>
</feature>
<dbReference type="CDD" id="cd00090">
    <property type="entry name" value="HTH_ARSR"/>
    <property type="match status" value="1"/>
</dbReference>
<dbReference type="EMBL" id="VIRM01000013">
    <property type="protein sequence ID" value="TQS21034.1"/>
    <property type="molecule type" value="Genomic_DNA"/>
</dbReference>
<dbReference type="Gene3D" id="1.20.58.1460">
    <property type="match status" value="1"/>
</dbReference>
<accession>A0A544YW96</accession>
<dbReference type="Proteomes" id="UP000316541">
    <property type="component" value="Unassembled WGS sequence"/>
</dbReference>
<feature type="domain" description="Transcriptional repressor PaaX-like N-terminal" evidence="2">
    <location>
        <begin position="78"/>
        <end position="141"/>
    </location>
</feature>
<reference evidence="4 5" key="1">
    <citation type="submission" date="2019-07" db="EMBL/GenBank/DDBJ databases">
        <title>Microbispora hainanensis DSM 45428.</title>
        <authorList>
            <person name="Thawai C."/>
        </authorList>
    </citation>
    <scope>NUCLEOTIDE SEQUENCE [LARGE SCALE GENOMIC DNA]</scope>
    <source>
        <strain evidence="4 5">DSM 45428</strain>
    </source>
</reference>
<feature type="compositionally biased region" description="Low complexity" evidence="1">
    <location>
        <begin position="179"/>
        <end position="201"/>
    </location>
</feature>
<dbReference type="InterPro" id="IPR013225">
    <property type="entry name" value="PaaX_C"/>
</dbReference>
<comment type="caution">
    <text evidence="4">The sequence shown here is derived from an EMBL/GenBank/DDBJ whole genome shotgun (WGS) entry which is preliminary data.</text>
</comment>
<dbReference type="InterPro" id="IPR036390">
    <property type="entry name" value="WH_DNA-bd_sf"/>
</dbReference>
<name>A0A544YW96_9ACTN</name>
<evidence type="ECO:0000313" key="5">
    <source>
        <dbReference type="Proteomes" id="UP000316541"/>
    </source>
</evidence>
<evidence type="ECO:0000313" key="4">
    <source>
        <dbReference type="EMBL" id="TQS21034.1"/>
    </source>
</evidence>
<dbReference type="Gene3D" id="1.10.10.10">
    <property type="entry name" value="Winged helix-like DNA-binding domain superfamily/Winged helix DNA-binding domain"/>
    <property type="match status" value="1"/>
</dbReference>
<dbReference type="PANTHER" id="PTHR30319">
    <property type="entry name" value="PHENYLACETIC ACID REGULATOR-RELATED TRANSCRIPTIONAL REPRESSOR"/>
    <property type="match status" value="1"/>
</dbReference>
<organism evidence="4 5">
    <name type="scientific">Microbispora hainanensis</name>
    <dbReference type="NCBI Taxonomy" id="568844"/>
    <lineage>
        <taxon>Bacteria</taxon>
        <taxon>Bacillati</taxon>
        <taxon>Actinomycetota</taxon>
        <taxon>Actinomycetes</taxon>
        <taxon>Streptosporangiales</taxon>
        <taxon>Streptosporangiaceae</taxon>
        <taxon>Microbispora</taxon>
    </lineage>
</organism>
<gene>
    <name evidence="4" type="ORF">FLX08_12980</name>
</gene>
<protein>
    <submittedName>
        <fullName evidence="4">PaaX family transcriptional regulator</fullName>
    </submittedName>
</protein>
<dbReference type="InterPro" id="IPR036388">
    <property type="entry name" value="WH-like_DNA-bd_sf"/>
</dbReference>
<feature type="region of interest" description="Disordered" evidence="1">
    <location>
        <begin position="179"/>
        <end position="203"/>
    </location>
</feature>
<evidence type="ECO:0000259" key="2">
    <source>
        <dbReference type="Pfam" id="PF07848"/>
    </source>
</evidence>
<feature type="region of interest" description="Disordered" evidence="1">
    <location>
        <begin position="53"/>
        <end position="73"/>
    </location>
</feature>
<dbReference type="Gene3D" id="3.30.70.2650">
    <property type="match status" value="1"/>
</dbReference>
<dbReference type="PANTHER" id="PTHR30319:SF1">
    <property type="entry name" value="TRANSCRIPTIONAL REPRESSOR PAAX"/>
    <property type="match status" value="1"/>
</dbReference>
<evidence type="ECO:0000259" key="3">
    <source>
        <dbReference type="Pfam" id="PF08223"/>
    </source>
</evidence>